<protein>
    <submittedName>
        <fullName evidence="6">Site-specific recombinase XerD</fullName>
    </submittedName>
</protein>
<dbReference type="InterPro" id="IPR002104">
    <property type="entry name" value="Integrase_catalytic"/>
</dbReference>
<dbReference type="Pfam" id="PF13495">
    <property type="entry name" value="Phage_int_SAM_4"/>
    <property type="match status" value="1"/>
</dbReference>
<dbReference type="InterPro" id="IPR050090">
    <property type="entry name" value="Tyrosine_recombinase_XerCD"/>
</dbReference>
<reference evidence="6 7" key="1">
    <citation type="submission" date="2018-06" db="EMBL/GenBank/DDBJ databases">
        <title>Genomic Encyclopedia of Archaeal and Bacterial Type Strains, Phase II (KMG-II): from individual species to whole genera.</title>
        <authorList>
            <person name="Goeker M."/>
        </authorList>
    </citation>
    <scope>NUCLEOTIDE SEQUENCE [LARGE SCALE GENOMIC DNA]</scope>
    <source>
        <strain evidence="6 7">DSM 17205</strain>
    </source>
</reference>
<dbReference type="EMBL" id="QKZR01000007">
    <property type="protein sequence ID" value="PZX37034.1"/>
    <property type="molecule type" value="Genomic_DNA"/>
</dbReference>
<comment type="similarity">
    <text evidence="1">Belongs to the 'phage' integrase family.</text>
</comment>
<dbReference type="InterPro" id="IPR013762">
    <property type="entry name" value="Integrase-like_cat_sf"/>
</dbReference>
<dbReference type="InterPro" id="IPR004107">
    <property type="entry name" value="Integrase_SAM-like_N"/>
</dbReference>
<gene>
    <name evidence="6" type="ORF">LX97_03055</name>
</gene>
<name>A0ABX5PUG2_9FLAO</name>
<dbReference type="InterPro" id="IPR010998">
    <property type="entry name" value="Integrase_recombinase_N"/>
</dbReference>
<evidence type="ECO:0000256" key="4">
    <source>
        <dbReference type="ARBA" id="ARBA00023172"/>
    </source>
</evidence>
<proteinExistence type="inferred from homology"/>
<organism evidence="6 7">
    <name type="scientific">Nonlabens dokdonensis</name>
    <dbReference type="NCBI Taxonomy" id="328515"/>
    <lineage>
        <taxon>Bacteria</taxon>
        <taxon>Pseudomonadati</taxon>
        <taxon>Bacteroidota</taxon>
        <taxon>Flavobacteriia</taxon>
        <taxon>Flavobacteriales</taxon>
        <taxon>Flavobacteriaceae</taxon>
        <taxon>Nonlabens</taxon>
    </lineage>
</organism>
<dbReference type="SUPFAM" id="SSF56349">
    <property type="entry name" value="DNA breaking-rejoining enzymes"/>
    <property type="match status" value="1"/>
</dbReference>
<evidence type="ECO:0000259" key="5">
    <source>
        <dbReference type="PROSITE" id="PS51898"/>
    </source>
</evidence>
<evidence type="ECO:0000256" key="3">
    <source>
        <dbReference type="ARBA" id="ARBA00023125"/>
    </source>
</evidence>
<evidence type="ECO:0000313" key="6">
    <source>
        <dbReference type="EMBL" id="PZX37034.1"/>
    </source>
</evidence>
<dbReference type="Pfam" id="PF00589">
    <property type="entry name" value="Phage_integrase"/>
    <property type="match status" value="1"/>
</dbReference>
<keyword evidence="7" id="KW-1185">Reference proteome</keyword>
<comment type="caution">
    <text evidence="6">The sequence shown here is derived from an EMBL/GenBank/DDBJ whole genome shotgun (WGS) entry which is preliminary data.</text>
</comment>
<sequence>MRTFYEFQQLLTIKRYASNTIETYIGLLIPFHKTIGVDKDLGMLSDFEILEYFKNIVLNNNYAAASQKQLSSAIRLYYKEMYNREVDFSTLATRPVQRALPVILSKQEVKLILSVLKNKKHIAMLTTIYALGLRSSELIHLKIVDIDGQRNQVFIKTAKGKKDRVVPFPEKLKFLLRDYIKEYRPKEYLFEGSGGGLYSTASLRAVFNKAKKAAGIKKYVTLHGLRHAYATHLMDAGTDVRIIKELLGHNDIKTTLIYTHVTQITLENLPSPLDLL</sequence>
<dbReference type="Gene3D" id="1.10.150.130">
    <property type="match status" value="1"/>
</dbReference>
<keyword evidence="3" id="KW-0238">DNA-binding</keyword>
<dbReference type="InterPro" id="IPR011010">
    <property type="entry name" value="DNA_brk_join_enz"/>
</dbReference>
<keyword evidence="2" id="KW-0229">DNA integration</keyword>
<evidence type="ECO:0000256" key="1">
    <source>
        <dbReference type="ARBA" id="ARBA00008857"/>
    </source>
</evidence>
<accession>A0ABX5PUG2</accession>
<feature type="domain" description="Tyr recombinase" evidence="5">
    <location>
        <begin position="99"/>
        <end position="271"/>
    </location>
</feature>
<dbReference type="PANTHER" id="PTHR30349">
    <property type="entry name" value="PHAGE INTEGRASE-RELATED"/>
    <property type="match status" value="1"/>
</dbReference>
<dbReference type="Gene3D" id="1.10.443.10">
    <property type="entry name" value="Intergrase catalytic core"/>
    <property type="match status" value="1"/>
</dbReference>
<dbReference type="PANTHER" id="PTHR30349:SF64">
    <property type="entry name" value="PROPHAGE INTEGRASE INTD-RELATED"/>
    <property type="match status" value="1"/>
</dbReference>
<dbReference type="Proteomes" id="UP000248584">
    <property type="component" value="Unassembled WGS sequence"/>
</dbReference>
<keyword evidence="4" id="KW-0233">DNA recombination</keyword>
<evidence type="ECO:0000256" key="2">
    <source>
        <dbReference type="ARBA" id="ARBA00022908"/>
    </source>
</evidence>
<dbReference type="PROSITE" id="PS51898">
    <property type="entry name" value="TYR_RECOMBINASE"/>
    <property type="match status" value="1"/>
</dbReference>
<evidence type="ECO:0000313" key="7">
    <source>
        <dbReference type="Proteomes" id="UP000248584"/>
    </source>
</evidence>